<keyword evidence="3 8" id="KW-1133">Transmembrane helix</keyword>
<evidence type="ECO:0000256" key="4">
    <source>
        <dbReference type="ARBA" id="ARBA00023136"/>
    </source>
</evidence>
<dbReference type="Gene3D" id="1.20.1640.10">
    <property type="entry name" value="Multidrug efflux transporter AcrB transmembrane domain"/>
    <property type="match status" value="2"/>
</dbReference>
<evidence type="ECO:0000256" key="3">
    <source>
        <dbReference type="ARBA" id="ARBA00022989"/>
    </source>
</evidence>
<evidence type="ECO:0000259" key="9">
    <source>
        <dbReference type="PROSITE" id="PS50156"/>
    </source>
</evidence>
<dbReference type="EMBL" id="CH933806">
    <property type="protein sequence ID" value="EDW16516.1"/>
    <property type="molecule type" value="Genomic_DNA"/>
</dbReference>
<dbReference type="KEGG" id="dmo:Dmoj_GI10574"/>
<feature type="region of interest" description="Disordered" evidence="7">
    <location>
        <begin position="96"/>
        <end position="135"/>
    </location>
</feature>
<dbReference type="eggNOG" id="KOG3664">
    <property type="taxonomic scope" value="Eukaryota"/>
</dbReference>
<evidence type="ECO:0000256" key="5">
    <source>
        <dbReference type="ARBA" id="ARBA00023180"/>
    </source>
</evidence>
<dbReference type="AlphaFoldDB" id="B4K8D4"/>
<feature type="region of interest" description="Disordered" evidence="7">
    <location>
        <begin position="861"/>
        <end position="880"/>
    </location>
</feature>
<dbReference type="PANTHER" id="PTHR45951:SF3">
    <property type="entry name" value="PROTEIN DISPATCHED"/>
    <property type="match status" value="1"/>
</dbReference>
<organism evidence="10 11">
    <name type="scientific">Drosophila mojavensis</name>
    <name type="common">Fruit fly</name>
    <dbReference type="NCBI Taxonomy" id="7230"/>
    <lineage>
        <taxon>Eukaryota</taxon>
        <taxon>Metazoa</taxon>
        <taxon>Ecdysozoa</taxon>
        <taxon>Arthropoda</taxon>
        <taxon>Hexapoda</taxon>
        <taxon>Insecta</taxon>
        <taxon>Pterygota</taxon>
        <taxon>Neoptera</taxon>
        <taxon>Endopterygota</taxon>
        <taxon>Diptera</taxon>
        <taxon>Brachycera</taxon>
        <taxon>Muscomorpha</taxon>
        <taxon>Ephydroidea</taxon>
        <taxon>Drosophilidae</taxon>
        <taxon>Drosophila</taxon>
    </lineage>
</organism>
<dbReference type="InterPro" id="IPR052081">
    <property type="entry name" value="Dispatched_Hh_regulator"/>
</dbReference>
<dbReference type="PANTHER" id="PTHR45951">
    <property type="entry name" value="PROTEIN DISPATCHED-RELATED"/>
    <property type="match status" value="1"/>
</dbReference>
<accession>B4K8D4</accession>
<dbReference type="InterPro" id="IPR053958">
    <property type="entry name" value="HMGCR/SNAP/NPC1-like_SSD"/>
</dbReference>
<dbReference type="InParanoid" id="B4K8D4"/>
<feature type="transmembrane region" description="Helical" evidence="8">
    <location>
        <begin position="980"/>
        <end position="1003"/>
    </location>
</feature>
<comment type="similarity">
    <text evidence="6">Belongs to the dispatched family.</text>
</comment>
<dbReference type="FunCoup" id="B4K8D4">
    <property type="interactions" value="214"/>
</dbReference>
<dbReference type="OMA" id="NGLLAMC"/>
<evidence type="ECO:0000313" key="11">
    <source>
        <dbReference type="Proteomes" id="UP000009192"/>
    </source>
</evidence>
<evidence type="ECO:0000313" key="10">
    <source>
        <dbReference type="EMBL" id="EDW16516.1"/>
    </source>
</evidence>
<keyword evidence="4 8" id="KW-0472">Membrane</keyword>
<reference evidence="10 11" key="1">
    <citation type="journal article" date="2007" name="Nature">
        <title>Evolution of genes and genomes on the Drosophila phylogeny.</title>
        <authorList>
            <consortium name="Drosophila 12 Genomes Consortium"/>
            <person name="Clark A.G."/>
            <person name="Eisen M.B."/>
            <person name="Smith D.R."/>
            <person name="Bergman C.M."/>
            <person name="Oliver B."/>
            <person name="Markow T.A."/>
            <person name="Kaufman T.C."/>
            <person name="Kellis M."/>
            <person name="Gelbart W."/>
            <person name="Iyer V.N."/>
            <person name="Pollard D.A."/>
            <person name="Sackton T.B."/>
            <person name="Larracuente A.M."/>
            <person name="Singh N.D."/>
            <person name="Abad J.P."/>
            <person name="Abt D.N."/>
            <person name="Adryan B."/>
            <person name="Aguade M."/>
            <person name="Akashi H."/>
            <person name="Anderson W.W."/>
            <person name="Aquadro C.F."/>
            <person name="Ardell D.H."/>
            <person name="Arguello R."/>
            <person name="Artieri C.G."/>
            <person name="Barbash D.A."/>
            <person name="Barker D."/>
            <person name="Barsanti P."/>
            <person name="Batterham P."/>
            <person name="Batzoglou S."/>
            <person name="Begun D."/>
            <person name="Bhutkar A."/>
            <person name="Blanco E."/>
            <person name="Bosak S.A."/>
            <person name="Bradley R.K."/>
            <person name="Brand A.D."/>
            <person name="Brent M.R."/>
            <person name="Brooks A.N."/>
            <person name="Brown R.H."/>
            <person name="Butlin R.K."/>
            <person name="Caggese C."/>
            <person name="Calvi B.R."/>
            <person name="Bernardo de Carvalho A."/>
            <person name="Caspi A."/>
            <person name="Castrezana S."/>
            <person name="Celniker S.E."/>
            <person name="Chang J.L."/>
            <person name="Chapple C."/>
            <person name="Chatterji S."/>
            <person name="Chinwalla A."/>
            <person name="Civetta A."/>
            <person name="Clifton S.W."/>
            <person name="Comeron J.M."/>
            <person name="Costello J.C."/>
            <person name="Coyne J.A."/>
            <person name="Daub J."/>
            <person name="David R.G."/>
            <person name="Delcher A.L."/>
            <person name="Delehaunty K."/>
            <person name="Do C.B."/>
            <person name="Ebling H."/>
            <person name="Edwards K."/>
            <person name="Eickbush T."/>
            <person name="Evans J.D."/>
            <person name="Filipski A."/>
            <person name="Findeiss S."/>
            <person name="Freyhult E."/>
            <person name="Fulton L."/>
            <person name="Fulton R."/>
            <person name="Garcia A.C."/>
            <person name="Gardiner A."/>
            <person name="Garfield D.A."/>
            <person name="Garvin B.E."/>
            <person name="Gibson G."/>
            <person name="Gilbert D."/>
            <person name="Gnerre S."/>
            <person name="Godfrey J."/>
            <person name="Good R."/>
            <person name="Gotea V."/>
            <person name="Gravely B."/>
            <person name="Greenberg A.J."/>
            <person name="Griffiths-Jones S."/>
            <person name="Gross S."/>
            <person name="Guigo R."/>
            <person name="Gustafson E.A."/>
            <person name="Haerty W."/>
            <person name="Hahn M.W."/>
            <person name="Halligan D.L."/>
            <person name="Halpern A.L."/>
            <person name="Halter G.M."/>
            <person name="Han M.V."/>
            <person name="Heger A."/>
            <person name="Hillier L."/>
            <person name="Hinrichs A.S."/>
            <person name="Holmes I."/>
            <person name="Hoskins R.A."/>
            <person name="Hubisz M.J."/>
            <person name="Hultmark D."/>
            <person name="Huntley M.A."/>
            <person name="Jaffe D.B."/>
            <person name="Jagadeeshan S."/>
            <person name="Jeck W.R."/>
            <person name="Johnson J."/>
            <person name="Jones C.D."/>
            <person name="Jordan W.C."/>
            <person name="Karpen G.H."/>
            <person name="Kataoka E."/>
            <person name="Keightley P.D."/>
            <person name="Kheradpour P."/>
            <person name="Kirkness E.F."/>
            <person name="Koerich L.B."/>
            <person name="Kristiansen K."/>
            <person name="Kudrna D."/>
            <person name="Kulathinal R.J."/>
            <person name="Kumar S."/>
            <person name="Kwok R."/>
            <person name="Lander E."/>
            <person name="Langley C.H."/>
            <person name="Lapoint R."/>
            <person name="Lazzaro B.P."/>
            <person name="Lee S.J."/>
            <person name="Levesque L."/>
            <person name="Li R."/>
            <person name="Lin C.F."/>
            <person name="Lin M.F."/>
            <person name="Lindblad-Toh K."/>
            <person name="Llopart A."/>
            <person name="Long M."/>
            <person name="Low L."/>
            <person name="Lozovsky E."/>
            <person name="Lu J."/>
            <person name="Luo M."/>
            <person name="Machado C.A."/>
            <person name="Makalowski W."/>
            <person name="Marzo M."/>
            <person name="Matsuda M."/>
            <person name="Matzkin L."/>
            <person name="McAllister B."/>
            <person name="McBride C.S."/>
            <person name="McKernan B."/>
            <person name="McKernan K."/>
            <person name="Mendez-Lago M."/>
            <person name="Minx P."/>
            <person name="Mollenhauer M.U."/>
            <person name="Montooth K."/>
            <person name="Mount S.M."/>
            <person name="Mu X."/>
            <person name="Myers E."/>
            <person name="Negre B."/>
            <person name="Newfeld S."/>
            <person name="Nielsen R."/>
            <person name="Noor M.A."/>
            <person name="O'Grady P."/>
            <person name="Pachter L."/>
            <person name="Papaceit M."/>
            <person name="Parisi M.J."/>
            <person name="Parisi M."/>
            <person name="Parts L."/>
            <person name="Pedersen J.S."/>
            <person name="Pesole G."/>
            <person name="Phillippy A.M."/>
            <person name="Ponting C.P."/>
            <person name="Pop M."/>
            <person name="Porcelli D."/>
            <person name="Powell J.R."/>
            <person name="Prohaska S."/>
            <person name="Pruitt K."/>
            <person name="Puig M."/>
            <person name="Quesneville H."/>
            <person name="Ram K.R."/>
            <person name="Rand D."/>
            <person name="Rasmussen M.D."/>
            <person name="Reed L.K."/>
            <person name="Reenan R."/>
            <person name="Reily A."/>
            <person name="Remington K.A."/>
            <person name="Rieger T.T."/>
            <person name="Ritchie M.G."/>
            <person name="Robin C."/>
            <person name="Rogers Y.H."/>
            <person name="Rohde C."/>
            <person name="Rozas J."/>
            <person name="Rubenfield M.J."/>
            <person name="Ruiz A."/>
            <person name="Russo S."/>
            <person name="Salzberg S.L."/>
            <person name="Sanchez-Gracia A."/>
            <person name="Saranga D.J."/>
            <person name="Sato H."/>
            <person name="Schaeffer S.W."/>
            <person name="Schatz M.C."/>
            <person name="Schlenke T."/>
            <person name="Schwartz R."/>
            <person name="Segarra C."/>
            <person name="Singh R.S."/>
            <person name="Sirot L."/>
            <person name="Sirota M."/>
            <person name="Sisneros N.B."/>
            <person name="Smith C.D."/>
            <person name="Smith T.F."/>
            <person name="Spieth J."/>
            <person name="Stage D.E."/>
            <person name="Stark A."/>
            <person name="Stephan W."/>
            <person name="Strausberg R.L."/>
            <person name="Strempel S."/>
            <person name="Sturgill D."/>
            <person name="Sutton G."/>
            <person name="Sutton G.G."/>
            <person name="Tao W."/>
            <person name="Teichmann S."/>
            <person name="Tobari Y.N."/>
            <person name="Tomimura Y."/>
            <person name="Tsolas J.M."/>
            <person name="Valente V.L."/>
            <person name="Venter E."/>
            <person name="Venter J.C."/>
            <person name="Vicario S."/>
            <person name="Vieira F.G."/>
            <person name="Vilella A.J."/>
            <person name="Villasante A."/>
            <person name="Walenz B."/>
            <person name="Wang J."/>
            <person name="Wasserman M."/>
            <person name="Watts T."/>
            <person name="Wilson D."/>
            <person name="Wilson R.K."/>
            <person name="Wing R.A."/>
            <person name="Wolfner M.F."/>
            <person name="Wong A."/>
            <person name="Wong G.K."/>
            <person name="Wu C.I."/>
            <person name="Wu G."/>
            <person name="Yamamoto D."/>
            <person name="Yang H.P."/>
            <person name="Yang S.P."/>
            <person name="Yorke J.A."/>
            <person name="Yoshida K."/>
            <person name="Zdobnov E."/>
            <person name="Zhang P."/>
            <person name="Zhang Y."/>
            <person name="Zimin A.V."/>
            <person name="Baldwin J."/>
            <person name="Abdouelleil A."/>
            <person name="Abdulkadir J."/>
            <person name="Abebe A."/>
            <person name="Abera B."/>
            <person name="Abreu J."/>
            <person name="Acer S.C."/>
            <person name="Aftuck L."/>
            <person name="Alexander A."/>
            <person name="An P."/>
            <person name="Anderson E."/>
            <person name="Anderson S."/>
            <person name="Arachi H."/>
            <person name="Azer M."/>
            <person name="Bachantsang P."/>
            <person name="Barry A."/>
            <person name="Bayul T."/>
            <person name="Berlin A."/>
            <person name="Bessette D."/>
            <person name="Bloom T."/>
            <person name="Blye J."/>
            <person name="Boguslavskiy L."/>
            <person name="Bonnet C."/>
            <person name="Boukhgalter B."/>
            <person name="Bourzgui I."/>
            <person name="Brown A."/>
            <person name="Cahill P."/>
            <person name="Channer S."/>
            <person name="Cheshatsang Y."/>
            <person name="Chuda L."/>
            <person name="Citroen M."/>
            <person name="Collymore A."/>
            <person name="Cooke P."/>
            <person name="Costello M."/>
            <person name="D'Aco K."/>
            <person name="Daza R."/>
            <person name="De Haan G."/>
            <person name="DeGray S."/>
            <person name="DeMaso C."/>
            <person name="Dhargay N."/>
            <person name="Dooley K."/>
            <person name="Dooley E."/>
            <person name="Doricent M."/>
            <person name="Dorje P."/>
            <person name="Dorjee K."/>
            <person name="Dupes A."/>
            <person name="Elong R."/>
            <person name="Falk J."/>
            <person name="Farina A."/>
            <person name="Faro S."/>
            <person name="Ferguson D."/>
            <person name="Fisher S."/>
            <person name="Foley C.D."/>
            <person name="Franke A."/>
            <person name="Friedrich D."/>
            <person name="Gadbois L."/>
            <person name="Gearin G."/>
            <person name="Gearin C.R."/>
            <person name="Giannoukos G."/>
            <person name="Goode T."/>
            <person name="Graham J."/>
            <person name="Grandbois E."/>
            <person name="Grewal S."/>
            <person name="Gyaltsen K."/>
            <person name="Hafez N."/>
            <person name="Hagos B."/>
            <person name="Hall J."/>
            <person name="Henson C."/>
            <person name="Hollinger A."/>
            <person name="Honan T."/>
            <person name="Huard M.D."/>
            <person name="Hughes L."/>
            <person name="Hurhula B."/>
            <person name="Husby M.E."/>
            <person name="Kamat A."/>
            <person name="Kanga B."/>
            <person name="Kashin S."/>
            <person name="Khazanovich D."/>
            <person name="Kisner P."/>
            <person name="Lance K."/>
            <person name="Lara M."/>
            <person name="Lee W."/>
            <person name="Lennon N."/>
            <person name="Letendre F."/>
            <person name="LeVine R."/>
            <person name="Lipovsky A."/>
            <person name="Liu X."/>
            <person name="Liu J."/>
            <person name="Liu S."/>
            <person name="Lokyitsang T."/>
            <person name="Lokyitsang Y."/>
            <person name="Lubonja R."/>
            <person name="Lui A."/>
            <person name="MacDonald P."/>
            <person name="Magnisalis V."/>
            <person name="Maru K."/>
            <person name="Matthews C."/>
            <person name="McCusker W."/>
            <person name="McDonough S."/>
            <person name="Mehta T."/>
            <person name="Meldrim J."/>
            <person name="Meneus L."/>
            <person name="Mihai O."/>
            <person name="Mihalev A."/>
            <person name="Mihova T."/>
            <person name="Mittelman R."/>
            <person name="Mlenga V."/>
            <person name="Montmayeur A."/>
            <person name="Mulrain L."/>
            <person name="Navidi A."/>
            <person name="Naylor J."/>
            <person name="Negash T."/>
            <person name="Nguyen T."/>
            <person name="Nguyen N."/>
            <person name="Nicol R."/>
            <person name="Norbu C."/>
            <person name="Norbu N."/>
            <person name="Novod N."/>
            <person name="O'Neill B."/>
            <person name="Osman S."/>
            <person name="Markiewicz E."/>
            <person name="Oyono O.L."/>
            <person name="Patti C."/>
            <person name="Phunkhang P."/>
            <person name="Pierre F."/>
            <person name="Priest M."/>
            <person name="Raghuraman S."/>
            <person name="Rege F."/>
            <person name="Reyes R."/>
            <person name="Rise C."/>
            <person name="Rogov P."/>
            <person name="Ross K."/>
            <person name="Ryan E."/>
            <person name="Settipalli S."/>
            <person name="Shea T."/>
            <person name="Sherpa N."/>
            <person name="Shi L."/>
            <person name="Shih D."/>
            <person name="Sparrow T."/>
            <person name="Spaulding J."/>
            <person name="Stalker J."/>
            <person name="Stange-Thomann N."/>
            <person name="Stavropoulos S."/>
            <person name="Stone C."/>
            <person name="Strader C."/>
            <person name="Tesfaye S."/>
            <person name="Thomson T."/>
            <person name="Thoulutsang Y."/>
            <person name="Thoulutsang D."/>
            <person name="Topham K."/>
            <person name="Topping I."/>
            <person name="Tsamla T."/>
            <person name="Vassiliev H."/>
            <person name="Vo A."/>
            <person name="Wangchuk T."/>
            <person name="Wangdi T."/>
            <person name="Weiand M."/>
            <person name="Wilkinson J."/>
            <person name="Wilson A."/>
            <person name="Yadav S."/>
            <person name="Young G."/>
            <person name="Yu Q."/>
            <person name="Zembek L."/>
            <person name="Zhong D."/>
            <person name="Zimmer A."/>
            <person name="Zwirko Z."/>
            <person name="Jaffe D.B."/>
            <person name="Alvarez P."/>
            <person name="Brockman W."/>
            <person name="Butler J."/>
            <person name="Chin C."/>
            <person name="Gnerre S."/>
            <person name="Grabherr M."/>
            <person name="Kleber M."/>
            <person name="Mauceli E."/>
            <person name="MacCallum I."/>
        </authorList>
    </citation>
    <scope>NUCLEOTIDE SEQUENCE [LARGE SCALE GENOMIC DNA]</scope>
    <source>
        <strain evidence="11">Tucson 15081-1352.22</strain>
    </source>
</reference>
<dbReference type="Pfam" id="PF12349">
    <property type="entry name" value="Sterol-sensing"/>
    <property type="match status" value="1"/>
</dbReference>
<keyword evidence="5" id="KW-0325">Glycoprotein</keyword>
<name>B4K8D4_DROMO</name>
<sequence>MLCFDSEKMNWYYHVLARRPYLVVVSIAVYCVACIIVAFILNDLPDFSDPTLGFETRGTEIGKRLTAWHNLNQETDGNGILFSNPSHLLQKIQYEKTRGVPRHQHPNHRRHKDQRRKHKNNKRRKEQQKKNENSDVAYNMMIINKRLKATKSPLSDKWMGDSGVFREFEVTNDSIPSLLEPTRQSEPIEYGHNTTFVDEDEHRERVQTKKSTWRMLKQASLPYDGWSNSRGRQHIEGFFCDSSPHKAYSHFVVKRIGPNATDSLFDLNGMLAMCQLQEQIGAAPSYQAFCEPETNCCRPWSLPNYVTLLANKSSCFDLNADDVSLLHSLLLSCYEYYHLLKLDNNCNEVNRCYAPEECTRNNLVFNVLNFLSDYSFIKPNDTTVYLRYAMIFVPVTRSNRILPLFHEWQHVPLRNELVEVVAMDLGLENELFNELLLTDVWLVSLGGLFVMACVWLYTGSAFITLMSCCAICFSLGLAYFAYTVVFEFNFFPYMNLLAIVVIIGIGADDVFLFLKIWQCVLAERFSKSSTLNTQSSLPTPLEHNEHTETLENLMALTMRHAAASMFVTSVTTAGAFYASYSSSITAIKCFGIFAGTVVVTNYLLMITWLPASVSIMERLFASRMSCQQHLSQKLLNACKKSINRFCELFEERITQSIMNYAYLWLFVFTVLGTLSAIIVFWYPGLQLPQKPDFQLFVSSHPFEVYTRLKHLFWFEKPLQGVENFNMSMRFVWGVQALDDGDYTNPNSYGNLHYDNNFNISSKPAQIWLRNFCQNIRQQPFYQATFGFLLPNCFIENFIRYMERRCIDEMEMDRRRLDRTPCCEAQFPYEPHIFEQCLPQCISNLYETSFYQHGKAGPKFAAAPSRSDEYSESNSNESLSTETTSPQLLVKAIIIEFDSTTAYSTLYANIKLFYETVENWFQQQLRTAPAELRGGWFISDLKFFNVQDTLSHDTITAIILAMGASLVVLLCFTLNIIISIYAVITVSLTIFNTVAMLILLGWQLNVLESIAVSTAIGLAVDFSLHYGIHYRLSPSKERNAATQFVLSRIIGPTVMAAATTAFAGGIMMTSNILPYIQIGVFLVVVMVTSWFYATFFLMSLLKVAGPQYGFMQLGWPLLRKRRTAKANKFYERKPSRIIATEQLLTPTSSAIVEMANSETHELESLNSSNQIKTISGTESGHAPLSLTENFEHSFQTPH</sequence>
<evidence type="ECO:0000256" key="6">
    <source>
        <dbReference type="ARBA" id="ARBA00038046"/>
    </source>
</evidence>
<dbReference type="PhylomeDB" id="B4K8D4"/>
<proteinExistence type="inferred from homology"/>
<feature type="domain" description="SSD" evidence="9">
    <location>
        <begin position="460"/>
        <end position="615"/>
    </location>
</feature>
<protein>
    <recommendedName>
        <fullName evidence="9">SSD domain-containing protein</fullName>
    </recommendedName>
</protein>
<feature type="transmembrane region" description="Helical" evidence="8">
    <location>
        <begin position="462"/>
        <end position="482"/>
    </location>
</feature>
<feature type="transmembrane region" description="Helical" evidence="8">
    <location>
        <begin position="661"/>
        <end position="682"/>
    </location>
</feature>
<dbReference type="Proteomes" id="UP000009192">
    <property type="component" value="Unassembled WGS sequence"/>
</dbReference>
<dbReference type="GO" id="GO:0016020">
    <property type="term" value="C:membrane"/>
    <property type="evidence" value="ECO:0007669"/>
    <property type="project" value="UniProtKB-SubCell"/>
</dbReference>
<feature type="transmembrane region" description="Helical" evidence="8">
    <location>
        <begin position="494"/>
        <end position="517"/>
    </location>
</feature>
<evidence type="ECO:0000256" key="1">
    <source>
        <dbReference type="ARBA" id="ARBA00004141"/>
    </source>
</evidence>
<feature type="transmembrane region" description="Helical" evidence="8">
    <location>
        <begin position="1074"/>
        <end position="1100"/>
    </location>
</feature>
<dbReference type="GO" id="GO:0007224">
    <property type="term" value="P:smoothened signaling pathway"/>
    <property type="evidence" value="ECO:0007669"/>
    <property type="project" value="TreeGrafter"/>
</dbReference>
<feature type="transmembrane region" description="Helical" evidence="8">
    <location>
        <begin position="954"/>
        <end position="973"/>
    </location>
</feature>
<dbReference type="HOGENOM" id="CLU_004076_0_0_1"/>
<dbReference type="InterPro" id="IPR000731">
    <property type="entry name" value="SSD"/>
</dbReference>
<dbReference type="GO" id="GO:0022857">
    <property type="term" value="F:transmembrane transporter activity"/>
    <property type="evidence" value="ECO:0007669"/>
    <property type="project" value="TreeGrafter"/>
</dbReference>
<evidence type="ECO:0000256" key="2">
    <source>
        <dbReference type="ARBA" id="ARBA00022692"/>
    </source>
</evidence>
<evidence type="ECO:0000256" key="8">
    <source>
        <dbReference type="SAM" id="Phobius"/>
    </source>
</evidence>
<dbReference type="SUPFAM" id="SSF82866">
    <property type="entry name" value="Multidrug efflux transporter AcrB transmembrane domain"/>
    <property type="match status" value="2"/>
</dbReference>
<feature type="transmembrane region" description="Helical" evidence="8">
    <location>
        <begin position="561"/>
        <end position="580"/>
    </location>
</feature>
<keyword evidence="2 8" id="KW-0812">Transmembrane</keyword>
<evidence type="ECO:0000256" key="7">
    <source>
        <dbReference type="SAM" id="MobiDB-lite"/>
    </source>
</evidence>
<feature type="transmembrane region" description="Helical" evidence="8">
    <location>
        <begin position="592"/>
        <end position="615"/>
    </location>
</feature>
<feature type="transmembrane region" description="Helical" evidence="8">
    <location>
        <begin position="1009"/>
        <end position="1027"/>
    </location>
</feature>
<feature type="transmembrane region" description="Helical" evidence="8">
    <location>
        <begin position="21"/>
        <end position="41"/>
    </location>
</feature>
<dbReference type="PROSITE" id="PS50156">
    <property type="entry name" value="SSD"/>
    <property type="match status" value="1"/>
</dbReference>
<keyword evidence="11" id="KW-1185">Reference proteome</keyword>
<comment type="subcellular location">
    <subcellularLocation>
        <location evidence="1">Membrane</location>
        <topology evidence="1">Multi-pass membrane protein</topology>
    </subcellularLocation>
</comment>
<feature type="compositionally biased region" description="Low complexity" evidence="7">
    <location>
        <begin position="871"/>
        <end position="880"/>
    </location>
</feature>
<feature type="compositionally biased region" description="Basic residues" evidence="7">
    <location>
        <begin position="99"/>
        <end position="127"/>
    </location>
</feature>
<feature type="transmembrane region" description="Helical" evidence="8">
    <location>
        <begin position="1048"/>
        <end position="1068"/>
    </location>
</feature>
<gene>
    <name evidence="10" type="primary">Dmoj\GI10574</name>
    <name evidence="10" type="ORF">Dmoj_GI10574</name>
</gene>
<dbReference type="OrthoDB" id="193905at2759"/>
<feature type="transmembrane region" description="Helical" evidence="8">
    <location>
        <begin position="440"/>
        <end position="457"/>
    </location>
</feature>